<protein>
    <submittedName>
        <fullName evidence="1">Uncharacterized protein</fullName>
    </submittedName>
</protein>
<dbReference type="EMBL" id="VAJM01000002">
    <property type="protein sequence ID" value="TLM95071.1"/>
    <property type="molecule type" value="Genomic_DNA"/>
</dbReference>
<dbReference type="OrthoDB" id="771468at2"/>
<dbReference type="RefSeq" id="WP_138075549.1">
    <property type="nucleotide sequence ID" value="NZ_VAJM01000002.1"/>
</dbReference>
<comment type="caution">
    <text evidence="1">The sequence shown here is derived from an EMBL/GenBank/DDBJ whole genome shotgun (WGS) entry which is preliminary data.</text>
</comment>
<reference evidence="1 2" key="1">
    <citation type="submission" date="2019-05" db="EMBL/GenBank/DDBJ databases">
        <title>Hymenobacter edaphi sp. nov., isolated from abandoned arsenic-contaminated farmland soil.</title>
        <authorList>
            <person name="Nie L."/>
        </authorList>
    </citation>
    <scope>NUCLEOTIDE SEQUENCE [LARGE SCALE GENOMIC DNA]</scope>
    <source>
        <strain evidence="1 2">1-3-3-8</strain>
    </source>
</reference>
<organism evidence="1 2">
    <name type="scientific">Hymenobacter jeollabukensis</name>
    <dbReference type="NCBI Taxonomy" id="2025313"/>
    <lineage>
        <taxon>Bacteria</taxon>
        <taxon>Pseudomonadati</taxon>
        <taxon>Bacteroidota</taxon>
        <taxon>Cytophagia</taxon>
        <taxon>Cytophagales</taxon>
        <taxon>Hymenobacteraceae</taxon>
        <taxon>Hymenobacter</taxon>
    </lineage>
</organism>
<dbReference type="Proteomes" id="UP000305517">
    <property type="component" value="Unassembled WGS sequence"/>
</dbReference>
<dbReference type="AlphaFoldDB" id="A0A5R8WTH7"/>
<gene>
    <name evidence="1" type="ORF">FDY95_04535</name>
</gene>
<name>A0A5R8WTH7_9BACT</name>
<sequence>MRQIARVPQPASHVVRLMIHDCDDGVYLFGFDTLTDGRGLWDQRHETVAAAEAAAQREYGVAPGSWQPIADLQAHCQQDWIAPVRTKGSPEGQPQYGRLETLVNNEWVDFHPEQF</sequence>
<keyword evidence="2" id="KW-1185">Reference proteome</keyword>
<accession>A0A5R8WTH7</accession>
<proteinExistence type="predicted"/>
<evidence type="ECO:0000313" key="2">
    <source>
        <dbReference type="Proteomes" id="UP000305517"/>
    </source>
</evidence>
<evidence type="ECO:0000313" key="1">
    <source>
        <dbReference type="EMBL" id="TLM95071.1"/>
    </source>
</evidence>